<organism evidence="2 3">
    <name type="scientific">Amborella trichopoda</name>
    <dbReference type="NCBI Taxonomy" id="13333"/>
    <lineage>
        <taxon>Eukaryota</taxon>
        <taxon>Viridiplantae</taxon>
        <taxon>Streptophyta</taxon>
        <taxon>Embryophyta</taxon>
        <taxon>Tracheophyta</taxon>
        <taxon>Spermatophyta</taxon>
        <taxon>Magnoliopsida</taxon>
        <taxon>Amborellales</taxon>
        <taxon>Amborellaceae</taxon>
        <taxon>Amborella</taxon>
    </lineage>
</organism>
<feature type="compositionally biased region" description="Basic and acidic residues" evidence="1">
    <location>
        <begin position="1"/>
        <end position="42"/>
    </location>
</feature>
<evidence type="ECO:0000313" key="3">
    <source>
        <dbReference type="Proteomes" id="UP000017836"/>
    </source>
</evidence>
<gene>
    <name evidence="2" type="ORF">AMTR_s00059p00030890</name>
</gene>
<dbReference type="Gramene" id="ERN17468">
    <property type="protein sequence ID" value="ERN17468"/>
    <property type="gene ID" value="AMTR_s00059p00030890"/>
</dbReference>
<proteinExistence type="predicted"/>
<dbReference type="AlphaFoldDB" id="U5DAN5"/>
<accession>U5DAN5</accession>
<sequence>MERERVPWSEKKVRKGERWGLGEGEKGRNEEEEKAERRKQRDNGALGIRIMAGDINIPNGI</sequence>
<name>U5DAN5_AMBTC</name>
<dbReference type="EMBL" id="KI392312">
    <property type="protein sequence ID" value="ERN17468.1"/>
    <property type="molecule type" value="Genomic_DNA"/>
</dbReference>
<protein>
    <submittedName>
        <fullName evidence="2">Uncharacterized protein</fullName>
    </submittedName>
</protein>
<feature type="region of interest" description="Disordered" evidence="1">
    <location>
        <begin position="1"/>
        <end position="45"/>
    </location>
</feature>
<dbReference type="Proteomes" id="UP000017836">
    <property type="component" value="Unassembled WGS sequence"/>
</dbReference>
<evidence type="ECO:0000256" key="1">
    <source>
        <dbReference type="SAM" id="MobiDB-lite"/>
    </source>
</evidence>
<evidence type="ECO:0000313" key="2">
    <source>
        <dbReference type="EMBL" id="ERN17468.1"/>
    </source>
</evidence>
<dbReference type="HOGENOM" id="CLU_2925672_0_0_1"/>
<keyword evidence="3" id="KW-1185">Reference proteome</keyword>
<reference evidence="3" key="1">
    <citation type="journal article" date="2013" name="Science">
        <title>The Amborella genome and the evolution of flowering plants.</title>
        <authorList>
            <consortium name="Amborella Genome Project"/>
        </authorList>
    </citation>
    <scope>NUCLEOTIDE SEQUENCE [LARGE SCALE GENOMIC DNA]</scope>
</reference>